<dbReference type="Proteomes" id="UP001281147">
    <property type="component" value="Unassembled WGS sequence"/>
</dbReference>
<comment type="caution">
    <text evidence="1">The sequence shown here is derived from an EMBL/GenBank/DDBJ whole genome shotgun (WGS) entry which is preliminary data.</text>
</comment>
<name>A0ACC3MT32_9PEZI</name>
<keyword evidence="2" id="KW-1185">Reference proteome</keyword>
<organism evidence="1 2">
    <name type="scientific">Vermiconidia calcicola</name>
    <dbReference type="NCBI Taxonomy" id="1690605"/>
    <lineage>
        <taxon>Eukaryota</taxon>
        <taxon>Fungi</taxon>
        <taxon>Dikarya</taxon>
        <taxon>Ascomycota</taxon>
        <taxon>Pezizomycotina</taxon>
        <taxon>Dothideomycetes</taxon>
        <taxon>Dothideomycetidae</taxon>
        <taxon>Mycosphaerellales</taxon>
        <taxon>Extremaceae</taxon>
        <taxon>Vermiconidia</taxon>
    </lineage>
</organism>
<protein>
    <submittedName>
        <fullName evidence="1">Uncharacterized protein</fullName>
    </submittedName>
</protein>
<dbReference type="EMBL" id="JAUTXU010000160">
    <property type="protein sequence ID" value="KAK3702469.1"/>
    <property type="molecule type" value="Genomic_DNA"/>
</dbReference>
<proteinExistence type="predicted"/>
<gene>
    <name evidence="1" type="ORF">LTR37_014831</name>
</gene>
<evidence type="ECO:0000313" key="2">
    <source>
        <dbReference type="Proteomes" id="UP001281147"/>
    </source>
</evidence>
<accession>A0ACC3MT32</accession>
<reference evidence="1" key="1">
    <citation type="submission" date="2023-07" db="EMBL/GenBank/DDBJ databases">
        <title>Black Yeasts Isolated from many extreme environments.</title>
        <authorList>
            <person name="Coleine C."/>
            <person name="Stajich J.E."/>
            <person name="Selbmann L."/>
        </authorList>
    </citation>
    <scope>NUCLEOTIDE SEQUENCE</scope>
    <source>
        <strain evidence="1">CCFEE 5714</strain>
    </source>
</reference>
<evidence type="ECO:0000313" key="1">
    <source>
        <dbReference type="EMBL" id="KAK3702469.1"/>
    </source>
</evidence>
<sequence>MALQQPADHSVGYHAQQGRPFEVPILETNPVTRNPSHVGSPYTSFPEQARDRSERYFEAPTGSYTANGNISPYAATGAQDVPYQSPGGTFNRAPGSPYVPPGADSQKKYLGVKEVPGEGSYHLYEGGYRIPTHVDGEQVNPAWGLTKANKPRKRLALACLDCREKKIKCEPGATSCLQCEKAKRTCRRAPAQLSHSETASTTWQESGDSSVRKGASISDPNPVTNRNIESDPLNKRRSREDTSPPNVPSKKQRSASPVSTMNETMAPQNHIQTQPRQFTPPLAQGSPQAMRKSPLAWEDDPYELEPEVTLHLIDLYFAHINKAAYCIYPRGPFLYWLKNFPEKCQNERMVLYAMLATASIFADVSLSSLFGKQCARVAEDAVSTQLGKSNIAVAHTKMLLAVYHFSKGSTGLAWDYVGSAIRTISFMRLNTEEGCLDDKDSMDQARTEFYFSREQLAECKRRLFWSGFLMDRECGAPSCLIKPQDIFLRLPCMDDIFERSIASDVSYFPNETLDPTYSVLTPASPIAPMAWLVLVAGMWGDVNDFIFRTAHRPASSYREAYESFYNDFSNRSQGWLSRLPEHLQYSEANLDRSIQQGYTGTFVSMHAVHHLAHMKLNRYLRHSAVPEFVYRNIRAAHHHSHELLEIMKGLRMANRQIHEPSEGQPRVFSFSTPFPGYATLAAIDIVSAGGRESNVKETLEEIDSGLACLRELSNYWSSATDQSRACQKRFYQIQTVLTSGSKARSGAWLGRNWGLELPLEQEFQQDDCIYGLGDSPEAIQTYFDALAEGEGRGKAPQGGLRIA</sequence>